<feature type="compositionally biased region" description="Polar residues" evidence="1">
    <location>
        <begin position="151"/>
        <end position="162"/>
    </location>
</feature>
<evidence type="ECO:0000256" key="1">
    <source>
        <dbReference type="SAM" id="MobiDB-lite"/>
    </source>
</evidence>
<dbReference type="EMBL" id="CAJJDO010000035">
    <property type="protein sequence ID" value="CAD8160633.1"/>
    <property type="molecule type" value="Genomic_DNA"/>
</dbReference>
<feature type="compositionally biased region" description="Basic and acidic residues" evidence="1">
    <location>
        <begin position="123"/>
        <end position="136"/>
    </location>
</feature>
<protein>
    <submittedName>
        <fullName evidence="2">Uncharacterized protein</fullName>
    </submittedName>
</protein>
<organism evidence="2 3">
    <name type="scientific">Paramecium pentaurelia</name>
    <dbReference type="NCBI Taxonomy" id="43138"/>
    <lineage>
        <taxon>Eukaryota</taxon>
        <taxon>Sar</taxon>
        <taxon>Alveolata</taxon>
        <taxon>Ciliophora</taxon>
        <taxon>Intramacronucleata</taxon>
        <taxon>Oligohymenophorea</taxon>
        <taxon>Peniculida</taxon>
        <taxon>Parameciidae</taxon>
        <taxon>Paramecium</taxon>
    </lineage>
</organism>
<gene>
    <name evidence="2" type="ORF">PPENT_87.1.T0350084</name>
</gene>
<keyword evidence="3" id="KW-1185">Reference proteome</keyword>
<feature type="region of interest" description="Disordered" evidence="1">
    <location>
        <begin position="123"/>
        <end position="162"/>
    </location>
</feature>
<dbReference type="Proteomes" id="UP000689195">
    <property type="component" value="Unassembled WGS sequence"/>
</dbReference>
<proteinExistence type="predicted"/>
<reference evidence="2" key="1">
    <citation type="submission" date="2021-01" db="EMBL/GenBank/DDBJ databases">
        <authorList>
            <consortium name="Genoscope - CEA"/>
            <person name="William W."/>
        </authorList>
    </citation>
    <scope>NUCLEOTIDE SEQUENCE</scope>
</reference>
<name>A0A8S1U9S2_9CILI</name>
<dbReference type="AlphaFoldDB" id="A0A8S1U9S2"/>
<evidence type="ECO:0000313" key="3">
    <source>
        <dbReference type="Proteomes" id="UP000689195"/>
    </source>
</evidence>
<comment type="caution">
    <text evidence="2">The sequence shown here is derived from an EMBL/GenBank/DDBJ whole genome shotgun (WGS) entry which is preliminary data.</text>
</comment>
<dbReference type="OrthoDB" id="307814at2759"/>
<feature type="compositionally biased region" description="Basic and acidic residues" evidence="1">
    <location>
        <begin position="188"/>
        <end position="209"/>
    </location>
</feature>
<feature type="region of interest" description="Disordered" evidence="1">
    <location>
        <begin position="188"/>
        <end position="236"/>
    </location>
</feature>
<accession>A0A8S1U9S2</accession>
<evidence type="ECO:0000313" key="2">
    <source>
        <dbReference type="EMBL" id="CAD8160633.1"/>
    </source>
</evidence>
<sequence length="272" mass="32188">MNCDTGKSASIRLSTQLLYFMDYKIHEYSPEELYENKARLFESLMLEWNNMSANQQEKFCKKVQFTNGGEKAKQRKDESTLESLYETAVEKYEQGQQLIIEEKNERKASSKEIQLAEIIKEKKNNKQSKYSEDQKQEPLISNQEFSEKETNSQQPQFKSQKSLINQQIEEHHVDININQINEKDENIKQENEIDEQKNNLRMKNPEVGKKLSQKGTVERIKSKRSSIQKRALSPSKQIQLEQQKNQKYFFIDETLNLKQLKDQIKNLLKQNE</sequence>